<evidence type="ECO:0000259" key="11">
    <source>
        <dbReference type="PROSITE" id="PS51669"/>
    </source>
</evidence>
<organism evidence="13 14">
    <name type="scientific">Acidithiobacillus caldus (strain ATCC 51756 / DSM 8584 / KU)</name>
    <dbReference type="NCBI Taxonomy" id="637389"/>
    <lineage>
        <taxon>Bacteria</taxon>
        <taxon>Pseudomonadati</taxon>
        <taxon>Pseudomonadota</taxon>
        <taxon>Acidithiobacillia</taxon>
        <taxon>Acidithiobacillales</taxon>
        <taxon>Acidithiobacillaceae</taxon>
        <taxon>Acidithiobacillus</taxon>
    </lineage>
</organism>
<comment type="cofactor">
    <cofactor evidence="1">
        <name>[4Fe-4S] cluster</name>
        <dbReference type="ChEBI" id="CHEBI:49883"/>
    </cofactor>
</comment>
<dbReference type="GO" id="GO:0051537">
    <property type="term" value="F:2 iron, 2 sulfur cluster binding"/>
    <property type="evidence" value="ECO:0007669"/>
    <property type="project" value="UniProtKB-KW"/>
</dbReference>
<protein>
    <submittedName>
        <fullName evidence="13">NADH-ubiquinone oxidoreductase chain G</fullName>
        <ecNumber evidence="13">1.6.5.3</ecNumber>
    </submittedName>
</protein>
<dbReference type="CDD" id="cd00207">
    <property type="entry name" value="fer2"/>
    <property type="match status" value="1"/>
</dbReference>
<evidence type="ECO:0000256" key="8">
    <source>
        <dbReference type="ARBA" id="ARBA00023014"/>
    </source>
</evidence>
<reference evidence="13 14" key="1">
    <citation type="journal article" date="2009" name="J. Bacteriol.">
        <title>Draft genome sequence of the extremely acidophilic bacterium Acidithiobacillus caldus ATCC 51756 reveals metabolic versatility in the genus Acidithiobacillus.</title>
        <authorList>
            <person name="Valdes J."/>
            <person name="Quatrini R."/>
            <person name="Hallberg K."/>
            <person name="Dopson M."/>
            <person name="Valenzuela P.D."/>
            <person name="Holmes D.S."/>
        </authorList>
    </citation>
    <scope>NUCLEOTIDE SEQUENCE [LARGE SCALE GENOMIC DNA]</scope>
    <source>
        <strain evidence="14">ATCC 51756 / DSM 8584 / KU</strain>
    </source>
</reference>
<feature type="domain" description="2Fe-2S ferredoxin-type" evidence="10">
    <location>
        <begin position="1"/>
        <end position="86"/>
    </location>
</feature>
<dbReference type="GO" id="GO:0042773">
    <property type="term" value="P:ATP synthesis coupled electron transport"/>
    <property type="evidence" value="ECO:0007669"/>
    <property type="project" value="InterPro"/>
</dbReference>
<dbReference type="PROSITE" id="PS00642">
    <property type="entry name" value="COMPLEX1_75K_2"/>
    <property type="match status" value="1"/>
</dbReference>
<proteinExistence type="inferred from homology"/>
<dbReference type="PANTHER" id="PTHR43105">
    <property type="entry name" value="RESPIRATORY NITRATE REDUCTASE"/>
    <property type="match status" value="1"/>
</dbReference>
<dbReference type="PROSITE" id="PS51669">
    <property type="entry name" value="4FE4S_MOW_BIS_MGD"/>
    <property type="match status" value="1"/>
</dbReference>
<dbReference type="Pfam" id="PF04879">
    <property type="entry name" value="Molybdop_Fe4S4"/>
    <property type="match status" value="1"/>
</dbReference>
<evidence type="ECO:0000256" key="7">
    <source>
        <dbReference type="ARBA" id="ARBA00023004"/>
    </source>
</evidence>
<dbReference type="PANTHER" id="PTHR43105:SF10">
    <property type="entry name" value="NADH-QUINONE OXIDOREDUCTASE SUBUNIT G"/>
    <property type="match status" value="1"/>
</dbReference>
<dbReference type="InterPro" id="IPR000283">
    <property type="entry name" value="NADH_UbQ_OxRdtase_75kDa_su_CS"/>
</dbReference>
<dbReference type="Pfam" id="PF22117">
    <property type="entry name" value="Fer4_Nqo3"/>
    <property type="match status" value="1"/>
</dbReference>
<dbReference type="InterPro" id="IPR006963">
    <property type="entry name" value="Mopterin_OxRdtase_4Fe-4S_dom"/>
</dbReference>
<dbReference type="HOGENOM" id="CLU_000422_11_5_6"/>
<dbReference type="InterPro" id="IPR001041">
    <property type="entry name" value="2Fe-2S_ferredoxin-type"/>
</dbReference>
<dbReference type="Gene3D" id="3.40.50.740">
    <property type="match status" value="1"/>
</dbReference>
<dbReference type="Pfam" id="PF10588">
    <property type="entry name" value="NADH-G_4Fe-4S_3"/>
    <property type="match status" value="1"/>
</dbReference>
<feature type="domain" description="4Fe-4S Mo/W bis-MGD-type" evidence="11">
    <location>
        <begin position="224"/>
        <end position="280"/>
    </location>
</feature>
<comment type="similarity">
    <text evidence="2">Belongs to the complex I 75 kDa subunit family.</text>
</comment>
<dbReference type="EC" id="1.6.5.3" evidence="13"/>
<evidence type="ECO:0000256" key="5">
    <source>
        <dbReference type="ARBA" id="ARBA00022719"/>
    </source>
</evidence>
<feature type="domain" description="4Fe-4S His(Cys)3-ligated-type" evidence="12">
    <location>
        <begin position="86"/>
        <end position="125"/>
    </location>
</feature>
<dbReference type="SUPFAM" id="SSF53706">
    <property type="entry name" value="Formate dehydrogenase/DMSO reductase, domains 1-3"/>
    <property type="match status" value="1"/>
</dbReference>
<dbReference type="InterPro" id="IPR050123">
    <property type="entry name" value="Prok_molybdopt-oxidoreductase"/>
</dbReference>
<keyword evidence="5" id="KW-0874">Quinone</keyword>
<evidence type="ECO:0000313" key="14">
    <source>
        <dbReference type="Proteomes" id="UP000005522"/>
    </source>
</evidence>
<dbReference type="InterPro" id="IPR054351">
    <property type="entry name" value="NADH_UbQ_OxRdtase_ferredoxin"/>
</dbReference>
<sequence>MTAHFYLDGRAIPFVAGQNVLEALLAMGRDRDVPYFCYHPALGSLGACRQCAVKFYPHDDRHPPRVMMACLLPASPGLQLVTAEADVEREHAAISELLMRNHPHDCPVCDEGGQCHLQDMTVRAGHRLRTYENRKRTFRSQQLGPLIRQEMNRCITCYRCVRFYQDIAGGEDFGVFGSRDRVFFGRLQDGALESPFAGNLAEICPTGVFTDKVYHANYLRPWDLETAPSVCPHCNLGCNTAPGAARGRLRRVRQRPHPDINPHFLCDRGRYGFRHTAHRQRPWTNQLRGRDVDSDATLDHLADILAQGQTAFLGSPRADILANLAWLALADAYGAPFAAFSDPWQEALAREILALPQAPSLAELAKAERILILGQALELSPSLRLPVQAAVRAGAHLTLASVLPTALDKHGQVQRLRPDGFVDAAGAWCRALPSGKRAVILASADALGPAGVHVVRRLQEDLPPGTGVIVAHTAPNLGGAAFFATDGQSARLREAVAIGRCRHLLALAADPLGEDGDAPFWRQRPPELQISLLDHLPTTTYGEADLRLPMAATAERDGVFLNYEGRFQAFAKVYQPAREQRQWDPSRSAFPLPAGGMREAMALWEPYTLAEALAQRGDRLERFRQRFAFYRHYLCPELPAPGDPGAFLPDGLRARFRIGIVPVPHSGSGRWWLSANHWYGDEAQARFALELQSLAPVPGVRLAPGQTEARALLLTSRDGQVRRFPVIEVEGMATDVLALDPAQLSDLGYHPGERIDAREEVAP</sequence>
<dbReference type="eggNOG" id="COG1034">
    <property type="taxonomic scope" value="Bacteria"/>
</dbReference>
<dbReference type="PROSITE" id="PS00641">
    <property type="entry name" value="COMPLEX1_75K_1"/>
    <property type="match status" value="1"/>
</dbReference>
<dbReference type="GO" id="GO:0003954">
    <property type="term" value="F:NADH dehydrogenase activity"/>
    <property type="evidence" value="ECO:0007669"/>
    <property type="project" value="TreeGrafter"/>
</dbReference>
<dbReference type="InterPro" id="IPR036010">
    <property type="entry name" value="2Fe-2S_ferredoxin-like_sf"/>
</dbReference>
<name>A0A059ZTZ4_ACICK</name>
<dbReference type="KEGG" id="acz:Acaty_c2420"/>
<keyword evidence="13" id="KW-0560">Oxidoreductase</keyword>
<dbReference type="PROSITE" id="PS51839">
    <property type="entry name" value="4FE4S_HC3"/>
    <property type="match status" value="1"/>
</dbReference>
<dbReference type="Gene3D" id="3.10.20.740">
    <property type="match status" value="1"/>
</dbReference>
<evidence type="ECO:0000256" key="6">
    <source>
        <dbReference type="ARBA" id="ARBA00022723"/>
    </source>
</evidence>
<evidence type="ECO:0000256" key="2">
    <source>
        <dbReference type="ARBA" id="ARBA00005404"/>
    </source>
</evidence>
<keyword evidence="7" id="KW-0408">Iron</keyword>
<evidence type="ECO:0000259" key="10">
    <source>
        <dbReference type="PROSITE" id="PS51085"/>
    </source>
</evidence>
<dbReference type="PROSITE" id="PS00643">
    <property type="entry name" value="COMPLEX1_75K_3"/>
    <property type="match status" value="1"/>
</dbReference>
<dbReference type="GO" id="GO:0051539">
    <property type="term" value="F:4 iron, 4 sulfur cluster binding"/>
    <property type="evidence" value="ECO:0007669"/>
    <property type="project" value="UniProtKB-KW"/>
</dbReference>
<dbReference type="SMART" id="SM00926">
    <property type="entry name" value="Molybdop_Fe4S4"/>
    <property type="match status" value="1"/>
</dbReference>
<dbReference type="RefSeq" id="WP_004868994.1">
    <property type="nucleotide sequence ID" value="NZ_CP005986.1"/>
</dbReference>
<dbReference type="Gene3D" id="3.30.200.210">
    <property type="match status" value="1"/>
</dbReference>
<dbReference type="GO" id="GO:0008137">
    <property type="term" value="F:NADH dehydrogenase (ubiquinone) activity"/>
    <property type="evidence" value="ECO:0007669"/>
    <property type="project" value="InterPro"/>
</dbReference>
<dbReference type="Pfam" id="PF13510">
    <property type="entry name" value="Fer2_4"/>
    <property type="match status" value="1"/>
</dbReference>
<keyword evidence="6" id="KW-0479">Metal-binding</keyword>
<dbReference type="SUPFAM" id="SSF54862">
    <property type="entry name" value="4Fe-4S ferredoxins"/>
    <property type="match status" value="1"/>
</dbReference>
<dbReference type="GO" id="GO:0048038">
    <property type="term" value="F:quinone binding"/>
    <property type="evidence" value="ECO:0007669"/>
    <property type="project" value="UniProtKB-KW"/>
</dbReference>
<dbReference type="Pfam" id="PF00384">
    <property type="entry name" value="Molybdopterin"/>
    <property type="match status" value="1"/>
</dbReference>
<evidence type="ECO:0000256" key="3">
    <source>
        <dbReference type="ARBA" id="ARBA00022485"/>
    </source>
</evidence>
<dbReference type="GO" id="GO:0016020">
    <property type="term" value="C:membrane"/>
    <property type="evidence" value="ECO:0007669"/>
    <property type="project" value="InterPro"/>
</dbReference>
<dbReference type="InterPro" id="IPR019574">
    <property type="entry name" value="NADH_UbQ_OxRdtase_Gsu_4Fe4S-bd"/>
</dbReference>
<comment type="cofactor">
    <cofactor evidence="9">
        <name>[2Fe-2S] cluster</name>
        <dbReference type="ChEBI" id="CHEBI:190135"/>
    </cofactor>
</comment>
<evidence type="ECO:0000256" key="9">
    <source>
        <dbReference type="ARBA" id="ARBA00034078"/>
    </source>
</evidence>
<dbReference type="GO" id="GO:0046872">
    <property type="term" value="F:metal ion binding"/>
    <property type="evidence" value="ECO:0007669"/>
    <property type="project" value="UniProtKB-KW"/>
</dbReference>
<dbReference type="InterPro" id="IPR006656">
    <property type="entry name" value="Mopterin_OxRdtase"/>
</dbReference>
<evidence type="ECO:0000256" key="4">
    <source>
        <dbReference type="ARBA" id="ARBA00022714"/>
    </source>
</evidence>
<dbReference type="SMART" id="SM00929">
    <property type="entry name" value="NADH-G_4Fe-4S_3"/>
    <property type="match status" value="1"/>
</dbReference>
<keyword evidence="3" id="KW-0004">4Fe-4S</keyword>
<dbReference type="AlphaFoldDB" id="A0A059ZTZ4"/>
<evidence type="ECO:0000259" key="12">
    <source>
        <dbReference type="PROSITE" id="PS51839"/>
    </source>
</evidence>
<keyword evidence="4" id="KW-0001">2Fe-2S</keyword>
<gene>
    <name evidence="13" type="ORF">Acaty_c2420</name>
</gene>
<dbReference type="EMBL" id="CP005986">
    <property type="protein sequence ID" value="AIA56264.1"/>
    <property type="molecule type" value="Genomic_DNA"/>
</dbReference>
<dbReference type="SUPFAM" id="SSF54292">
    <property type="entry name" value="2Fe-2S ferredoxin-like"/>
    <property type="match status" value="1"/>
</dbReference>
<dbReference type="Proteomes" id="UP000005522">
    <property type="component" value="Chromosome"/>
</dbReference>
<accession>A0A059ZTZ4</accession>
<keyword evidence="8" id="KW-0411">Iron-sulfur</keyword>
<keyword evidence="13" id="KW-0830">Ubiquinone</keyword>
<evidence type="ECO:0000256" key="1">
    <source>
        <dbReference type="ARBA" id="ARBA00001966"/>
    </source>
</evidence>
<evidence type="ECO:0000313" key="13">
    <source>
        <dbReference type="EMBL" id="AIA56264.1"/>
    </source>
</evidence>
<dbReference type="PROSITE" id="PS51085">
    <property type="entry name" value="2FE2S_FER_2"/>
    <property type="match status" value="1"/>
</dbReference>